<dbReference type="CDD" id="cd06257">
    <property type="entry name" value="DnaJ"/>
    <property type="match status" value="1"/>
</dbReference>
<evidence type="ECO:0000256" key="1">
    <source>
        <dbReference type="PROSITE-ProRule" id="PRU00176"/>
    </source>
</evidence>
<evidence type="ECO:0000256" key="2">
    <source>
        <dbReference type="SAM" id="MobiDB-lite"/>
    </source>
</evidence>
<feature type="region of interest" description="Disordered" evidence="2">
    <location>
        <begin position="630"/>
        <end position="656"/>
    </location>
</feature>
<feature type="domain" description="J" evidence="3">
    <location>
        <begin position="7"/>
        <end position="73"/>
    </location>
</feature>
<dbReference type="InterPro" id="IPR036869">
    <property type="entry name" value="J_dom_sf"/>
</dbReference>
<feature type="region of interest" description="Disordered" evidence="2">
    <location>
        <begin position="252"/>
        <end position="291"/>
    </location>
</feature>
<dbReference type="Gene3D" id="3.30.70.330">
    <property type="match status" value="1"/>
</dbReference>
<dbReference type="PROSITE" id="PS50076">
    <property type="entry name" value="DNAJ_2"/>
    <property type="match status" value="1"/>
</dbReference>
<evidence type="ECO:0000313" key="5">
    <source>
        <dbReference type="Ensembl" id="ENSEBUP00000001630.1"/>
    </source>
</evidence>
<dbReference type="InterPro" id="IPR000504">
    <property type="entry name" value="RRM_dom"/>
</dbReference>
<dbReference type="PANTHER" id="PTHR47678">
    <property type="entry name" value="TETRATRICOPEPTIDE REPEAT PROTEIN 31"/>
    <property type="match status" value="1"/>
</dbReference>
<feature type="region of interest" description="Disordered" evidence="2">
    <location>
        <begin position="332"/>
        <end position="363"/>
    </location>
</feature>
<dbReference type="InterPro" id="IPR011990">
    <property type="entry name" value="TPR-like_helical_dom_sf"/>
</dbReference>
<accession>A0A8C4N6M9</accession>
<dbReference type="Gene3D" id="1.25.40.10">
    <property type="entry name" value="Tetratricopeptide repeat domain"/>
    <property type="match status" value="1"/>
</dbReference>
<dbReference type="PANTHER" id="PTHR47678:SF4">
    <property type="entry name" value="SHOCK PROTEIN 70 (HSP70)-INTERACTING PROTEIN, PUTATIVE-RELATED"/>
    <property type="match status" value="1"/>
</dbReference>
<dbReference type="SUPFAM" id="SSF54928">
    <property type="entry name" value="RNA-binding domain, RBD"/>
    <property type="match status" value="1"/>
</dbReference>
<sequence>MGLSYRQALHLLGLGEGATTDEIRSAYKRLALQYHPDKHENSPAATKKFQDVSEAYKVLTANSGHPEEFEEMQLALIRLLKGDYFWFMHFANSDDDYDEFSDDGSEEELDNCFKTGAGFRGNRAVRNLYTQPAPSKDASADKLSYTAEEVKRSADELIRQEEIAKKKAERRKEKKKRKKERKNERQKCEAKVEEDAEVLEHVTSTTQAKGDHKQPETMVNGASQDVNTKKAQSSADACDKDCRIDFANKNVGCSANGEKQPAQTNYAPTNGLASTLSNGSDDSQKVPTLACGKSLTSKGNIKSPTLKSDNDEEPAWDVNSAFFTKASSKVKVKTKPVRPENKEKKEKPKVEVKEPQKPDEPPVDKSLEYAVKGHKLACAQLYSDAVEMFTNAILLNSEDCRYFCNRAFCYEHLNEYNKALSDALRAIHINPSWTKAYFRKGKALVALKRYTEAEKAFMDVLARERGCEEAFSELQSVRCLCLMELGFSKVKSLSALREYETIEATLEALLSEGGPSSYANVTRSRKFQNAAYHREQAAQCSVNGFSSQQSIATSLNQITSLWVGNVTNVFTEAMIYDMFSPFGRIHTIRMLLDRRCAFVNFATKEGAMSAFAVLQGYEVAGTKLLIRYQDRPSSSSRSRSQNGRLTPGARAISPWP</sequence>
<dbReference type="InterPro" id="IPR035979">
    <property type="entry name" value="RBD_domain_sf"/>
</dbReference>
<dbReference type="SUPFAM" id="SSF48452">
    <property type="entry name" value="TPR-like"/>
    <property type="match status" value="1"/>
</dbReference>
<dbReference type="PROSITE" id="PS50102">
    <property type="entry name" value="RRM"/>
    <property type="match status" value="1"/>
</dbReference>
<dbReference type="Gene3D" id="1.10.287.110">
    <property type="entry name" value="DnaJ domain"/>
    <property type="match status" value="1"/>
</dbReference>
<keyword evidence="1" id="KW-0694">RNA-binding</keyword>
<dbReference type="SMART" id="SM00271">
    <property type="entry name" value="DnaJ"/>
    <property type="match status" value="1"/>
</dbReference>
<proteinExistence type="predicted"/>
<organism evidence="5 6">
    <name type="scientific">Eptatretus burgeri</name>
    <name type="common">Inshore hagfish</name>
    <dbReference type="NCBI Taxonomy" id="7764"/>
    <lineage>
        <taxon>Eukaryota</taxon>
        <taxon>Metazoa</taxon>
        <taxon>Chordata</taxon>
        <taxon>Craniata</taxon>
        <taxon>Vertebrata</taxon>
        <taxon>Cyclostomata</taxon>
        <taxon>Myxini</taxon>
        <taxon>Myxiniformes</taxon>
        <taxon>Myxinidae</taxon>
        <taxon>Eptatretinae</taxon>
        <taxon>Eptatretus</taxon>
    </lineage>
</organism>
<dbReference type="Ensembl" id="ENSEBUT00000001960.1">
    <property type="protein sequence ID" value="ENSEBUP00000001630.1"/>
    <property type="gene ID" value="ENSEBUG00000001368.1"/>
</dbReference>
<feature type="region of interest" description="Disordered" evidence="2">
    <location>
        <begin position="204"/>
        <end position="228"/>
    </location>
</feature>
<feature type="compositionally biased region" description="Polar residues" evidence="2">
    <location>
        <begin position="261"/>
        <end position="281"/>
    </location>
</feature>
<dbReference type="GeneTree" id="ENSGT00940000161036"/>
<feature type="compositionally biased region" description="Basic and acidic residues" evidence="2">
    <location>
        <begin position="337"/>
        <end position="363"/>
    </location>
</feature>
<protein>
    <submittedName>
        <fullName evidence="5">Uncharacterized protein</fullName>
    </submittedName>
</protein>
<dbReference type="InterPro" id="IPR012677">
    <property type="entry name" value="Nucleotide-bd_a/b_plait_sf"/>
</dbReference>
<dbReference type="Pfam" id="PF00226">
    <property type="entry name" value="DnaJ"/>
    <property type="match status" value="1"/>
</dbReference>
<keyword evidence="6" id="KW-1185">Reference proteome</keyword>
<dbReference type="PRINTS" id="PR00625">
    <property type="entry name" value="JDOMAIN"/>
</dbReference>
<feature type="region of interest" description="Disordered" evidence="2">
    <location>
        <begin position="166"/>
        <end position="190"/>
    </location>
</feature>
<dbReference type="GO" id="GO:0003723">
    <property type="term" value="F:RNA binding"/>
    <property type="evidence" value="ECO:0007669"/>
    <property type="project" value="UniProtKB-UniRule"/>
</dbReference>
<dbReference type="InterPro" id="IPR001623">
    <property type="entry name" value="DnaJ_domain"/>
</dbReference>
<dbReference type="InterPro" id="IPR019734">
    <property type="entry name" value="TPR_rpt"/>
</dbReference>
<dbReference type="AlphaFoldDB" id="A0A8C4N6M9"/>
<name>A0A8C4N6M9_EPTBU</name>
<dbReference type="SMART" id="SM00360">
    <property type="entry name" value="RRM"/>
    <property type="match status" value="1"/>
</dbReference>
<evidence type="ECO:0000259" key="3">
    <source>
        <dbReference type="PROSITE" id="PS50076"/>
    </source>
</evidence>
<dbReference type="Proteomes" id="UP000694388">
    <property type="component" value="Unplaced"/>
</dbReference>
<dbReference type="CDD" id="cd00590">
    <property type="entry name" value="RRM_SF"/>
    <property type="match status" value="1"/>
</dbReference>
<feature type="domain" description="RRM" evidence="4">
    <location>
        <begin position="559"/>
        <end position="631"/>
    </location>
</feature>
<feature type="compositionally biased region" description="Basic and acidic residues" evidence="2">
    <location>
        <begin position="181"/>
        <end position="190"/>
    </location>
</feature>
<dbReference type="SMART" id="SM00028">
    <property type="entry name" value="TPR"/>
    <property type="match status" value="3"/>
</dbReference>
<feature type="compositionally biased region" description="Basic residues" evidence="2">
    <location>
        <begin position="167"/>
        <end position="180"/>
    </location>
</feature>
<dbReference type="Pfam" id="PF13181">
    <property type="entry name" value="TPR_8"/>
    <property type="match status" value="1"/>
</dbReference>
<dbReference type="SUPFAM" id="SSF46565">
    <property type="entry name" value="Chaperone J-domain"/>
    <property type="match status" value="1"/>
</dbReference>
<dbReference type="Ensembl" id="ENSEBUT00000001982.1">
    <property type="protein sequence ID" value="ENSEBUP00000001650.1"/>
    <property type="gene ID" value="ENSEBUG00000001368.1"/>
</dbReference>
<evidence type="ECO:0000313" key="6">
    <source>
        <dbReference type="Proteomes" id="UP000694388"/>
    </source>
</evidence>
<reference evidence="5" key="1">
    <citation type="submission" date="2025-05" db="UniProtKB">
        <authorList>
            <consortium name="Ensembl"/>
        </authorList>
    </citation>
    <scope>IDENTIFICATION</scope>
</reference>
<dbReference type="Pfam" id="PF00076">
    <property type="entry name" value="RRM_1"/>
    <property type="match status" value="1"/>
</dbReference>
<evidence type="ECO:0000259" key="4">
    <source>
        <dbReference type="PROSITE" id="PS50102"/>
    </source>
</evidence>